<proteinExistence type="predicted"/>
<dbReference type="AlphaFoldDB" id="A0A319DKD1"/>
<name>A0A319DKD1_9EURO</name>
<gene>
    <name evidence="1" type="ORF">BO71DRAFT_89119</name>
</gene>
<dbReference type="VEuPathDB" id="FungiDB:BO71DRAFT_89119"/>
<evidence type="ECO:0000313" key="2">
    <source>
        <dbReference type="Proteomes" id="UP000247810"/>
    </source>
</evidence>
<dbReference type="Proteomes" id="UP000247810">
    <property type="component" value="Unassembled WGS sequence"/>
</dbReference>
<evidence type="ECO:0000313" key="1">
    <source>
        <dbReference type="EMBL" id="PYH98025.1"/>
    </source>
</evidence>
<protein>
    <submittedName>
        <fullName evidence="1">Uncharacterized protein</fullName>
    </submittedName>
</protein>
<keyword evidence="2" id="KW-1185">Reference proteome</keyword>
<dbReference type="EMBL" id="KZ825816">
    <property type="protein sequence ID" value="PYH98025.1"/>
    <property type="molecule type" value="Genomic_DNA"/>
</dbReference>
<sequence>MGFLISPRRPTPRWDRLSSVPEPYRKCRFFAASTTRPTSMSSTKNRDVGRYLEPLIIGCGKSFSRQDQSRGRQNALEMVMPKPLPPLVPQHRWIALAVGHVQTSSHHRLLEPPSWSNSAFPRLSLPQENRQDGGISSFFFTDFTRSLHQPEWTDYFRLPRLSAPAWAS</sequence>
<accession>A0A319DKD1</accession>
<organism evidence="1 2">
    <name type="scientific">Aspergillus ellipticus CBS 707.79</name>
    <dbReference type="NCBI Taxonomy" id="1448320"/>
    <lineage>
        <taxon>Eukaryota</taxon>
        <taxon>Fungi</taxon>
        <taxon>Dikarya</taxon>
        <taxon>Ascomycota</taxon>
        <taxon>Pezizomycotina</taxon>
        <taxon>Eurotiomycetes</taxon>
        <taxon>Eurotiomycetidae</taxon>
        <taxon>Eurotiales</taxon>
        <taxon>Aspergillaceae</taxon>
        <taxon>Aspergillus</taxon>
        <taxon>Aspergillus subgen. Circumdati</taxon>
    </lineage>
</organism>
<reference evidence="1 2" key="1">
    <citation type="submission" date="2018-02" db="EMBL/GenBank/DDBJ databases">
        <title>The genomes of Aspergillus section Nigri reveals drivers in fungal speciation.</title>
        <authorList>
            <consortium name="DOE Joint Genome Institute"/>
            <person name="Vesth T.C."/>
            <person name="Nybo J."/>
            <person name="Theobald S."/>
            <person name="Brandl J."/>
            <person name="Frisvad J.C."/>
            <person name="Nielsen K.F."/>
            <person name="Lyhne E.K."/>
            <person name="Kogle M.E."/>
            <person name="Kuo A."/>
            <person name="Riley R."/>
            <person name="Clum A."/>
            <person name="Nolan M."/>
            <person name="Lipzen A."/>
            <person name="Salamov A."/>
            <person name="Henrissat B."/>
            <person name="Wiebenga A."/>
            <person name="De vries R.P."/>
            <person name="Grigoriev I.V."/>
            <person name="Mortensen U.H."/>
            <person name="Andersen M.R."/>
            <person name="Baker S.E."/>
        </authorList>
    </citation>
    <scope>NUCLEOTIDE SEQUENCE [LARGE SCALE GENOMIC DNA]</scope>
    <source>
        <strain evidence="1 2">CBS 707.79</strain>
    </source>
</reference>